<evidence type="ECO:0000313" key="2">
    <source>
        <dbReference type="RefSeq" id="XP_016479706.1"/>
    </source>
</evidence>
<dbReference type="PANTHER" id="PTHR46148:SF58">
    <property type="entry name" value="RETROTRANSPOSON PROTEIN"/>
    <property type="match status" value="1"/>
</dbReference>
<dbReference type="RefSeq" id="XP_016479706.1">
    <property type="nucleotide sequence ID" value="XM_016624220.1"/>
</dbReference>
<dbReference type="InterPro" id="IPR056924">
    <property type="entry name" value="SH3_Tf2-1"/>
</dbReference>
<evidence type="ECO:0000259" key="1">
    <source>
        <dbReference type="Pfam" id="PF24626"/>
    </source>
</evidence>
<feature type="non-terminal residue" evidence="2">
    <location>
        <position position="119"/>
    </location>
</feature>
<dbReference type="KEGG" id="nta:107800949"/>
<gene>
    <name evidence="2" type="primary">LOC107800949</name>
</gene>
<dbReference type="PANTHER" id="PTHR46148">
    <property type="entry name" value="CHROMO DOMAIN-CONTAINING PROTEIN"/>
    <property type="match status" value="1"/>
</dbReference>
<name>A0A1S4ASZ0_TOBAC</name>
<dbReference type="OrthoDB" id="1302096at2759"/>
<sequence>MAPFEALYGKRSRSPIGLFDIGEVELIGTGLVHQAMEKVMIIKKRLKIAQSHQKSYSDVRRGDLELKENDWVFLKRIGQVAYKFELPLELSLVQPVFHVSMLKKVVGDLSLIVLAESIE</sequence>
<accession>A0A1S4ASZ0</accession>
<proteinExistence type="predicted"/>
<feature type="domain" description="Tf2-1-like SH3-like" evidence="1">
    <location>
        <begin position="74"/>
        <end position="105"/>
    </location>
</feature>
<reference evidence="2" key="1">
    <citation type="submission" date="2025-08" db="UniProtKB">
        <authorList>
            <consortium name="RefSeq"/>
        </authorList>
    </citation>
    <scope>IDENTIFICATION</scope>
</reference>
<organism evidence="2">
    <name type="scientific">Nicotiana tabacum</name>
    <name type="common">Common tobacco</name>
    <dbReference type="NCBI Taxonomy" id="4097"/>
    <lineage>
        <taxon>Eukaryota</taxon>
        <taxon>Viridiplantae</taxon>
        <taxon>Streptophyta</taxon>
        <taxon>Embryophyta</taxon>
        <taxon>Tracheophyta</taxon>
        <taxon>Spermatophyta</taxon>
        <taxon>Magnoliopsida</taxon>
        <taxon>eudicotyledons</taxon>
        <taxon>Gunneridae</taxon>
        <taxon>Pentapetalae</taxon>
        <taxon>asterids</taxon>
        <taxon>lamiids</taxon>
        <taxon>Solanales</taxon>
        <taxon>Solanaceae</taxon>
        <taxon>Nicotianoideae</taxon>
        <taxon>Nicotianeae</taxon>
        <taxon>Nicotiana</taxon>
    </lineage>
</organism>
<dbReference type="Pfam" id="PF24626">
    <property type="entry name" value="SH3_Tf2-1"/>
    <property type="match status" value="1"/>
</dbReference>
<dbReference type="PaxDb" id="4097-A0A1S4ASZ0"/>
<dbReference type="AlphaFoldDB" id="A0A1S4ASZ0"/>
<protein>
    <recommendedName>
        <fullName evidence="1">Tf2-1-like SH3-like domain-containing protein</fullName>
    </recommendedName>
</protein>